<dbReference type="PANTHER" id="PTHR23295:SF3">
    <property type="entry name" value="NUCLEAR RECEPTOR COACTIVATOR 5"/>
    <property type="match status" value="1"/>
</dbReference>
<feature type="region of interest" description="Disordered" evidence="2">
    <location>
        <begin position="1"/>
        <end position="24"/>
    </location>
</feature>
<dbReference type="SUPFAM" id="SSF54928">
    <property type="entry name" value="RNA-binding domain, RBD"/>
    <property type="match status" value="1"/>
</dbReference>
<evidence type="ECO:0000313" key="4">
    <source>
        <dbReference type="Ensembl" id="ENSPMGP00000029556.1"/>
    </source>
</evidence>
<evidence type="ECO:0000313" key="5">
    <source>
        <dbReference type="Proteomes" id="UP000261520"/>
    </source>
</evidence>
<evidence type="ECO:0000256" key="1">
    <source>
        <dbReference type="PROSITE-ProRule" id="PRU00176"/>
    </source>
</evidence>
<feature type="domain" description="RRM" evidence="3">
    <location>
        <begin position="28"/>
        <end position="92"/>
    </location>
</feature>
<dbReference type="Gene3D" id="3.30.70.330">
    <property type="match status" value="1"/>
</dbReference>
<proteinExistence type="predicted"/>
<dbReference type="SMART" id="SM00360">
    <property type="entry name" value="RRM"/>
    <property type="match status" value="1"/>
</dbReference>
<dbReference type="Ensembl" id="ENSPMGT00000031460.1">
    <property type="protein sequence ID" value="ENSPMGP00000029556.1"/>
    <property type="gene ID" value="ENSPMGG00000023784.1"/>
</dbReference>
<reference evidence="4" key="2">
    <citation type="submission" date="2025-09" db="UniProtKB">
        <authorList>
            <consortium name="Ensembl"/>
        </authorList>
    </citation>
    <scope>IDENTIFICATION</scope>
</reference>
<organism evidence="4 5">
    <name type="scientific">Periophthalmus magnuspinnatus</name>
    <dbReference type="NCBI Taxonomy" id="409849"/>
    <lineage>
        <taxon>Eukaryota</taxon>
        <taxon>Metazoa</taxon>
        <taxon>Chordata</taxon>
        <taxon>Craniata</taxon>
        <taxon>Vertebrata</taxon>
        <taxon>Euteleostomi</taxon>
        <taxon>Actinopterygii</taxon>
        <taxon>Neopterygii</taxon>
        <taxon>Teleostei</taxon>
        <taxon>Neoteleostei</taxon>
        <taxon>Acanthomorphata</taxon>
        <taxon>Gobiaria</taxon>
        <taxon>Gobiiformes</taxon>
        <taxon>Gobioidei</taxon>
        <taxon>Gobiidae</taxon>
        <taxon>Oxudercinae</taxon>
        <taxon>Periophthalmus</taxon>
    </lineage>
</organism>
<accession>A0A3B4BLE3</accession>
<reference evidence="4" key="1">
    <citation type="submission" date="2025-08" db="UniProtKB">
        <authorList>
            <consortium name="Ensembl"/>
        </authorList>
    </citation>
    <scope>IDENTIFICATION</scope>
</reference>
<dbReference type="InterPro" id="IPR035979">
    <property type="entry name" value="RBD_domain_sf"/>
</dbReference>
<name>A0A3B4BLE3_9GOBI</name>
<dbReference type="PROSITE" id="PS50102">
    <property type="entry name" value="RRM"/>
    <property type="match status" value="1"/>
</dbReference>
<keyword evidence="5" id="KW-1185">Reference proteome</keyword>
<dbReference type="InterPro" id="IPR052600">
    <property type="entry name" value="Nuc_rcpt_coact/corep"/>
</dbReference>
<keyword evidence="1" id="KW-0694">RNA-binding</keyword>
<protein>
    <recommendedName>
        <fullName evidence="3">RRM domain-containing protein</fullName>
    </recommendedName>
</protein>
<dbReference type="CDD" id="cd12341">
    <property type="entry name" value="RRM_hnRNPC_like"/>
    <property type="match status" value="1"/>
</dbReference>
<sequence length="97" mass="11072">MSRRRSRSSSPPVPYHPCNSSDPRDLERRIFVGNLPTSEMDKKDLEEMFRPYGKVLGVSLLRGFGFVQFDRVEDAEAAKAGHKGRIFKGYKIGKLQQ</sequence>
<evidence type="ECO:0000256" key="2">
    <source>
        <dbReference type="SAM" id="MobiDB-lite"/>
    </source>
</evidence>
<dbReference type="PANTHER" id="PTHR23295">
    <property type="entry name" value="NUCLEAR RECEPTOR COACTIVATOR 5-RELATED"/>
    <property type="match status" value="1"/>
</dbReference>
<evidence type="ECO:0000259" key="3">
    <source>
        <dbReference type="PROSITE" id="PS50102"/>
    </source>
</evidence>
<dbReference type="AlphaFoldDB" id="A0A3B4BLE3"/>
<dbReference type="InterPro" id="IPR000504">
    <property type="entry name" value="RRM_dom"/>
</dbReference>
<dbReference type="Pfam" id="PF00076">
    <property type="entry name" value="RRM_1"/>
    <property type="match status" value="1"/>
</dbReference>
<dbReference type="InterPro" id="IPR012677">
    <property type="entry name" value="Nucleotide-bd_a/b_plait_sf"/>
</dbReference>
<dbReference type="Proteomes" id="UP000261520">
    <property type="component" value="Unplaced"/>
</dbReference>
<dbReference type="GO" id="GO:0005654">
    <property type="term" value="C:nucleoplasm"/>
    <property type="evidence" value="ECO:0007669"/>
    <property type="project" value="TreeGrafter"/>
</dbReference>
<dbReference type="GO" id="GO:0003723">
    <property type="term" value="F:RNA binding"/>
    <property type="evidence" value="ECO:0007669"/>
    <property type="project" value="UniProtKB-UniRule"/>
</dbReference>
<dbReference type="STRING" id="409849.ENSPMGP00000029556"/>
<dbReference type="GO" id="GO:0009966">
    <property type="term" value="P:regulation of signal transduction"/>
    <property type="evidence" value="ECO:0007669"/>
    <property type="project" value="TreeGrafter"/>
</dbReference>